<sequence length="101" mass="11758">MPKVSFSLLKFHSAIEECTFYKLIGILDKKTRQIKQKDPKFCKQGDSVIVRVKMHRSVCVERYKDFSQMGRFMLRDQGNTIGVGIINDLKFPEDKKKETQG</sequence>
<dbReference type="InterPro" id="IPR009001">
    <property type="entry name" value="Transl_elong_EF1A/Init_IF2_C"/>
</dbReference>
<evidence type="ECO:0000313" key="4">
    <source>
        <dbReference type="EMBL" id="CAE2307830.1"/>
    </source>
</evidence>
<dbReference type="AlphaFoldDB" id="A0A7S4KX94"/>
<dbReference type="InterPro" id="IPR050100">
    <property type="entry name" value="TRAFAC_GTPase_members"/>
</dbReference>
<accession>A0A7S4KX94</accession>
<dbReference type="EMBL" id="HBKN01025216">
    <property type="protein sequence ID" value="CAE2307830.1"/>
    <property type="molecule type" value="Transcribed_RNA"/>
</dbReference>
<feature type="domain" description="GTP-eEF1A C-terminal" evidence="3">
    <location>
        <begin position="8"/>
        <end position="87"/>
    </location>
</feature>
<dbReference type="CDD" id="cd03704">
    <property type="entry name" value="eRF3_C_III"/>
    <property type="match status" value="1"/>
</dbReference>
<name>A0A7S4KX94_GUITH</name>
<keyword evidence="1" id="KW-0547">Nucleotide-binding</keyword>
<organism evidence="4">
    <name type="scientific">Guillardia theta</name>
    <name type="common">Cryptophyte</name>
    <name type="synonym">Cryptomonas phi</name>
    <dbReference type="NCBI Taxonomy" id="55529"/>
    <lineage>
        <taxon>Eukaryota</taxon>
        <taxon>Cryptophyceae</taxon>
        <taxon>Pyrenomonadales</taxon>
        <taxon>Geminigeraceae</taxon>
        <taxon>Guillardia</taxon>
    </lineage>
</organism>
<evidence type="ECO:0000256" key="1">
    <source>
        <dbReference type="ARBA" id="ARBA00022741"/>
    </source>
</evidence>
<evidence type="ECO:0000259" key="3">
    <source>
        <dbReference type="Pfam" id="PF22594"/>
    </source>
</evidence>
<gene>
    <name evidence="4" type="ORF">GTHE00462_LOCUS19614</name>
</gene>
<evidence type="ECO:0000256" key="2">
    <source>
        <dbReference type="ARBA" id="ARBA00023134"/>
    </source>
</evidence>
<dbReference type="PANTHER" id="PTHR23115">
    <property type="entry name" value="TRANSLATION FACTOR"/>
    <property type="match status" value="1"/>
</dbReference>
<dbReference type="Gene3D" id="2.40.30.10">
    <property type="entry name" value="Translation factors"/>
    <property type="match status" value="1"/>
</dbReference>
<dbReference type="InterPro" id="IPR054696">
    <property type="entry name" value="GTP-eEF1A_C"/>
</dbReference>
<dbReference type="GO" id="GO:0005525">
    <property type="term" value="F:GTP binding"/>
    <property type="evidence" value="ECO:0007669"/>
    <property type="project" value="UniProtKB-KW"/>
</dbReference>
<reference evidence="4" key="1">
    <citation type="submission" date="2021-01" db="EMBL/GenBank/DDBJ databases">
        <authorList>
            <person name="Corre E."/>
            <person name="Pelletier E."/>
            <person name="Niang G."/>
            <person name="Scheremetjew M."/>
            <person name="Finn R."/>
            <person name="Kale V."/>
            <person name="Holt S."/>
            <person name="Cochrane G."/>
            <person name="Meng A."/>
            <person name="Brown T."/>
            <person name="Cohen L."/>
        </authorList>
    </citation>
    <scope>NUCLEOTIDE SEQUENCE</scope>
    <source>
        <strain evidence="4">CCMP 2712</strain>
    </source>
</reference>
<dbReference type="SUPFAM" id="SSF50465">
    <property type="entry name" value="EF-Tu/eEF-1alpha/eIF2-gamma C-terminal domain"/>
    <property type="match status" value="1"/>
</dbReference>
<keyword evidence="2" id="KW-0342">GTP-binding</keyword>
<protein>
    <recommendedName>
        <fullName evidence="3">GTP-eEF1A C-terminal domain-containing protein</fullName>
    </recommendedName>
</protein>
<proteinExistence type="predicted"/>
<dbReference type="Pfam" id="PF22594">
    <property type="entry name" value="GTP-eEF1A_C"/>
    <property type="match status" value="1"/>
</dbReference>